<dbReference type="InterPro" id="IPR029063">
    <property type="entry name" value="SAM-dependent_MTases_sf"/>
</dbReference>
<dbReference type="PROSITE" id="PS00092">
    <property type="entry name" value="N6_MTASE"/>
    <property type="match status" value="1"/>
</dbReference>
<dbReference type="RefSeq" id="XP_016212630.1">
    <property type="nucleotide sequence ID" value="XM_016359381.1"/>
</dbReference>
<keyword evidence="2" id="KW-0489">Methyltransferase</keyword>
<evidence type="ECO:0000256" key="1">
    <source>
        <dbReference type="ARBA" id="ARBA00006149"/>
    </source>
</evidence>
<dbReference type="GeneID" id="27313799"/>
<evidence type="ECO:0000256" key="2">
    <source>
        <dbReference type="ARBA" id="ARBA00022603"/>
    </source>
</evidence>
<reference evidence="5 6" key="1">
    <citation type="submission" date="2015-01" db="EMBL/GenBank/DDBJ databases">
        <title>The Genome Sequence of Ochroconis gallopava CBS43764.</title>
        <authorList>
            <consortium name="The Broad Institute Genomics Platform"/>
            <person name="Cuomo C."/>
            <person name="de Hoog S."/>
            <person name="Gorbushina A."/>
            <person name="Stielow B."/>
            <person name="Teixiera M."/>
            <person name="Abouelleil A."/>
            <person name="Chapman S.B."/>
            <person name="Priest M."/>
            <person name="Young S.K."/>
            <person name="Wortman J."/>
            <person name="Nusbaum C."/>
            <person name="Birren B."/>
        </authorList>
    </citation>
    <scope>NUCLEOTIDE SEQUENCE [LARGE SCALE GENOMIC DNA]</scope>
    <source>
        <strain evidence="5 6">CBS 43764</strain>
    </source>
</reference>
<dbReference type="GO" id="GO:0008276">
    <property type="term" value="F:protein methyltransferase activity"/>
    <property type="evidence" value="ECO:0007669"/>
    <property type="project" value="TreeGrafter"/>
</dbReference>
<organism evidence="5 6">
    <name type="scientific">Verruconis gallopava</name>
    <dbReference type="NCBI Taxonomy" id="253628"/>
    <lineage>
        <taxon>Eukaryota</taxon>
        <taxon>Fungi</taxon>
        <taxon>Dikarya</taxon>
        <taxon>Ascomycota</taxon>
        <taxon>Pezizomycotina</taxon>
        <taxon>Dothideomycetes</taxon>
        <taxon>Pleosporomycetidae</taxon>
        <taxon>Venturiales</taxon>
        <taxon>Sympoventuriaceae</taxon>
        <taxon>Verruconis</taxon>
    </lineage>
</organism>
<dbReference type="HOGENOM" id="CLU_018398_6_1_1"/>
<dbReference type="VEuPathDB" id="FungiDB:PV09_05826"/>
<keyword evidence="4" id="KW-0949">S-adenosyl-L-methionine</keyword>
<evidence type="ECO:0000256" key="3">
    <source>
        <dbReference type="ARBA" id="ARBA00022679"/>
    </source>
</evidence>
<dbReference type="InParanoid" id="A0A0D1XKA4"/>
<name>A0A0D1XKA4_9PEZI</name>
<dbReference type="PANTHER" id="PTHR45875:SF1">
    <property type="entry name" value="METHYLTRANSFERASE N6AMT1"/>
    <property type="match status" value="1"/>
</dbReference>
<dbReference type="GO" id="GO:0008757">
    <property type="term" value="F:S-adenosylmethionine-dependent methyltransferase activity"/>
    <property type="evidence" value="ECO:0007669"/>
    <property type="project" value="TreeGrafter"/>
</dbReference>
<dbReference type="InterPro" id="IPR002052">
    <property type="entry name" value="DNA_methylase_N6_adenine_CS"/>
</dbReference>
<dbReference type="GO" id="GO:0035657">
    <property type="term" value="C:eRF1 methyltransferase complex"/>
    <property type="evidence" value="ECO:0007669"/>
    <property type="project" value="TreeGrafter"/>
</dbReference>
<protein>
    <recommendedName>
        <fullName evidence="7">Methyltransferase small domain-containing protein</fullName>
    </recommendedName>
</protein>
<comment type="similarity">
    <text evidence="1">Belongs to the eukaryotic/archaeal PrmC-related family.</text>
</comment>
<dbReference type="PANTHER" id="PTHR45875">
    <property type="entry name" value="METHYLTRANSFERASE N6AMT1"/>
    <property type="match status" value="1"/>
</dbReference>
<evidence type="ECO:0000313" key="6">
    <source>
        <dbReference type="Proteomes" id="UP000053259"/>
    </source>
</evidence>
<dbReference type="Proteomes" id="UP000053259">
    <property type="component" value="Unassembled WGS sequence"/>
</dbReference>
<proteinExistence type="inferred from homology"/>
<dbReference type="InterPro" id="IPR052190">
    <property type="entry name" value="Euk-Arch_PrmC-MTase"/>
</dbReference>
<dbReference type="FunFam" id="3.40.50.150:FF:000274">
    <property type="entry name" value="ERF1 methyltransferase catalytic subunit MTQ2"/>
    <property type="match status" value="1"/>
</dbReference>
<evidence type="ECO:0000313" key="5">
    <source>
        <dbReference type="EMBL" id="KIW02761.1"/>
    </source>
</evidence>
<keyword evidence="3" id="KW-0808">Transferase</keyword>
<dbReference type="GO" id="GO:0032259">
    <property type="term" value="P:methylation"/>
    <property type="evidence" value="ECO:0007669"/>
    <property type="project" value="UniProtKB-KW"/>
</dbReference>
<dbReference type="FunCoup" id="A0A0D1XKA4">
    <property type="interactions" value="350"/>
</dbReference>
<keyword evidence="6" id="KW-1185">Reference proteome</keyword>
<evidence type="ECO:0008006" key="7">
    <source>
        <dbReference type="Google" id="ProtNLM"/>
    </source>
</evidence>
<dbReference type="EMBL" id="KN847547">
    <property type="protein sequence ID" value="KIW02761.1"/>
    <property type="molecule type" value="Genomic_DNA"/>
</dbReference>
<dbReference type="GO" id="GO:0003676">
    <property type="term" value="F:nucleic acid binding"/>
    <property type="evidence" value="ECO:0007669"/>
    <property type="project" value="InterPro"/>
</dbReference>
<dbReference type="STRING" id="253628.A0A0D1XKA4"/>
<gene>
    <name evidence="5" type="ORF">PV09_05826</name>
</gene>
<dbReference type="AlphaFoldDB" id="A0A0D1XKA4"/>
<evidence type="ECO:0000256" key="4">
    <source>
        <dbReference type="ARBA" id="ARBA00022691"/>
    </source>
</evidence>
<accession>A0A0D1XKA4</accession>
<dbReference type="Gene3D" id="3.40.50.150">
    <property type="entry name" value="Vaccinia Virus protein VP39"/>
    <property type="match status" value="1"/>
</dbReference>
<sequence length="251" mass="27686">MLPTPSTNHVNFNRIYEPAEDSFLFLDTLASNSETAFLSNRFACKTCSSPLVLEIGTGSGVVLAFVTSWASKIFGRRDVVTLGTDVNRFATQASAQTVRNAISETSKLTGDGLSAGMFCDTVTSDLTTCIRHSQVDVLIFNPPYVPTEELPDFLEKSDIDEFERDSNLLALSYAGGDEGMEITNRLLDDLPNILDPERGVAYVLLCAQNKPKDVKARVRFWPGSWHAETVGDIGKKGGWEKLQIIRIWQTV</sequence>
<dbReference type="OrthoDB" id="406152at2759"/>
<dbReference type="SUPFAM" id="SSF53335">
    <property type="entry name" value="S-adenosyl-L-methionine-dependent methyltransferases"/>
    <property type="match status" value="1"/>
</dbReference>